<keyword evidence="4 7" id="KW-0732">Signal</keyword>
<dbReference type="PANTHER" id="PTHR10030:SF37">
    <property type="entry name" value="ALPHA-L-FUCOSIDASE-RELATED"/>
    <property type="match status" value="1"/>
</dbReference>
<dbReference type="InterPro" id="IPR000933">
    <property type="entry name" value="Glyco_hydro_29"/>
</dbReference>
<feature type="signal peptide" evidence="7">
    <location>
        <begin position="1"/>
        <end position="31"/>
    </location>
</feature>
<dbReference type="PANTHER" id="PTHR10030">
    <property type="entry name" value="ALPHA-L-FUCOSIDASE"/>
    <property type="match status" value="1"/>
</dbReference>
<keyword evidence="5" id="KW-0378">Hydrolase</keyword>
<keyword evidence="10" id="KW-1185">Reference proteome</keyword>
<dbReference type="EC" id="3.2.1.51" evidence="3"/>
<accession>A0A1H8LPR8</accession>
<dbReference type="SMART" id="SM00812">
    <property type="entry name" value="Alpha_L_fucos"/>
    <property type="match status" value="1"/>
</dbReference>
<dbReference type="InterPro" id="IPR057739">
    <property type="entry name" value="Glyco_hydro_29_N"/>
</dbReference>
<dbReference type="GO" id="GO:0016139">
    <property type="term" value="P:glycoside catabolic process"/>
    <property type="evidence" value="ECO:0007669"/>
    <property type="project" value="TreeGrafter"/>
</dbReference>
<evidence type="ECO:0000256" key="5">
    <source>
        <dbReference type="ARBA" id="ARBA00022801"/>
    </source>
</evidence>
<dbReference type="EMBL" id="FOCL01000005">
    <property type="protein sequence ID" value="SEO07125.1"/>
    <property type="molecule type" value="Genomic_DNA"/>
</dbReference>
<dbReference type="SUPFAM" id="SSF51445">
    <property type="entry name" value="(Trans)glycosidases"/>
    <property type="match status" value="1"/>
</dbReference>
<name>A0A1H8LPR8_9SPHI</name>
<dbReference type="PRINTS" id="PR00741">
    <property type="entry name" value="GLHYDRLASE29"/>
</dbReference>
<dbReference type="AlphaFoldDB" id="A0A1H8LPR8"/>
<evidence type="ECO:0000256" key="2">
    <source>
        <dbReference type="ARBA" id="ARBA00007951"/>
    </source>
</evidence>
<evidence type="ECO:0000256" key="7">
    <source>
        <dbReference type="SAM" id="SignalP"/>
    </source>
</evidence>
<dbReference type="InterPro" id="IPR017853">
    <property type="entry name" value="GH"/>
</dbReference>
<dbReference type="GO" id="GO:0006004">
    <property type="term" value="P:fucose metabolic process"/>
    <property type="evidence" value="ECO:0007669"/>
    <property type="project" value="InterPro"/>
</dbReference>
<sequence>MINQLFPMLILNIKKPISLLSFLLFAFSGYAQQMGTDEQKSMEKSNAAFKSFKGGVTGLKGPGLNLSSEKMQWWEDAKFGMFIHWGLYAIPATGEWTMFNQKIPAETYAKLADQFNPKSFNASDWAQIAKSSGMKYMVMVARHHDGFAMWNSPSSYRHFNTMETAAHCDFVAGYTAACRKAGLGVGIYYSPMDWRFPGYFDPKGLPESAAAMKEQAYGQVEELMKNYGKIDILWYDGGWLAHKGGDADAAWLWEPLKLNAMVRKYQPDVVINPRSGMFGDFQVNEGPAEVKGPIIDIPWEKCLNLNGSSWGFNKTQQLMSLKSIIQMLVNVVDRGGNMLLNVGPNQDGVIPSSHAARLKEVGNWLKINGESIYATRPGPFQPIDSLYGSTHKEKIIYVHLLNSASITATLSLPAVESKILSCTILGGGKVKFKQNREGVTLKINTDQLNPAVTTFALKLK</sequence>
<keyword evidence="6" id="KW-0326">Glycosidase</keyword>
<reference evidence="10" key="1">
    <citation type="submission" date="2016-10" db="EMBL/GenBank/DDBJ databases">
        <authorList>
            <person name="Varghese N."/>
            <person name="Submissions S."/>
        </authorList>
    </citation>
    <scope>NUCLEOTIDE SEQUENCE [LARGE SCALE GENOMIC DNA]</scope>
    <source>
        <strain evidence="10">Gh-48</strain>
    </source>
</reference>
<proteinExistence type="inferred from homology"/>
<dbReference type="Gene3D" id="3.20.20.80">
    <property type="entry name" value="Glycosidases"/>
    <property type="match status" value="1"/>
</dbReference>
<evidence type="ECO:0000256" key="6">
    <source>
        <dbReference type="ARBA" id="ARBA00023295"/>
    </source>
</evidence>
<protein>
    <recommendedName>
        <fullName evidence="3">alpha-L-fucosidase</fullName>
        <ecNumber evidence="3">3.2.1.51</ecNumber>
    </recommendedName>
</protein>
<feature type="domain" description="Glycoside hydrolase family 29 N-terminal" evidence="8">
    <location>
        <begin position="69"/>
        <end position="370"/>
    </location>
</feature>
<evidence type="ECO:0000256" key="4">
    <source>
        <dbReference type="ARBA" id="ARBA00022729"/>
    </source>
</evidence>
<gene>
    <name evidence="9" type="ORF">SAMN05192574_105194</name>
</gene>
<evidence type="ECO:0000256" key="1">
    <source>
        <dbReference type="ARBA" id="ARBA00004071"/>
    </source>
</evidence>
<dbReference type="GO" id="GO:0004560">
    <property type="term" value="F:alpha-L-fucosidase activity"/>
    <property type="evidence" value="ECO:0007669"/>
    <property type="project" value="InterPro"/>
</dbReference>
<dbReference type="STRING" id="551995.SAMN05192574_105194"/>
<evidence type="ECO:0000256" key="3">
    <source>
        <dbReference type="ARBA" id="ARBA00012662"/>
    </source>
</evidence>
<organism evidence="9 10">
    <name type="scientific">Mucilaginibacter gossypiicola</name>
    <dbReference type="NCBI Taxonomy" id="551995"/>
    <lineage>
        <taxon>Bacteria</taxon>
        <taxon>Pseudomonadati</taxon>
        <taxon>Bacteroidota</taxon>
        <taxon>Sphingobacteriia</taxon>
        <taxon>Sphingobacteriales</taxon>
        <taxon>Sphingobacteriaceae</taxon>
        <taxon>Mucilaginibacter</taxon>
    </lineage>
</organism>
<evidence type="ECO:0000313" key="10">
    <source>
        <dbReference type="Proteomes" id="UP000198942"/>
    </source>
</evidence>
<dbReference type="InterPro" id="IPR016286">
    <property type="entry name" value="FUC_metazoa-typ"/>
</dbReference>
<dbReference type="Proteomes" id="UP000198942">
    <property type="component" value="Unassembled WGS sequence"/>
</dbReference>
<evidence type="ECO:0000259" key="8">
    <source>
        <dbReference type="Pfam" id="PF01120"/>
    </source>
</evidence>
<dbReference type="OrthoDB" id="107551at2"/>
<feature type="chain" id="PRO_5011720688" description="alpha-L-fucosidase" evidence="7">
    <location>
        <begin position="32"/>
        <end position="460"/>
    </location>
</feature>
<evidence type="ECO:0000313" key="9">
    <source>
        <dbReference type="EMBL" id="SEO07125.1"/>
    </source>
</evidence>
<dbReference type="GO" id="GO:0005764">
    <property type="term" value="C:lysosome"/>
    <property type="evidence" value="ECO:0007669"/>
    <property type="project" value="TreeGrafter"/>
</dbReference>
<comment type="similarity">
    <text evidence="2">Belongs to the glycosyl hydrolase 29 family.</text>
</comment>
<comment type="function">
    <text evidence="1">Alpha-L-fucosidase is responsible for hydrolyzing the alpha-1,6-linked fucose joined to the reducing-end N-acetylglucosamine of the carbohydrate moieties of glycoproteins.</text>
</comment>
<dbReference type="Pfam" id="PF01120">
    <property type="entry name" value="Alpha_L_fucos"/>
    <property type="match status" value="1"/>
</dbReference>